<accession>A0ACB6YXA3</accession>
<evidence type="ECO:0000313" key="2">
    <source>
        <dbReference type="Proteomes" id="UP000886501"/>
    </source>
</evidence>
<organism evidence="1 2">
    <name type="scientific">Thelephora ganbajun</name>
    <name type="common">Ganba fungus</name>
    <dbReference type="NCBI Taxonomy" id="370292"/>
    <lineage>
        <taxon>Eukaryota</taxon>
        <taxon>Fungi</taxon>
        <taxon>Dikarya</taxon>
        <taxon>Basidiomycota</taxon>
        <taxon>Agaricomycotina</taxon>
        <taxon>Agaricomycetes</taxon>
        <taxon>Thelephorales</taxon>
        <taxon>Thelephoraceae</taxon>
        <taxon>Thelephora</taxon>
    </lineage>
</organism>
<dbReference type="EMBL" id="MU118708">
    <property type="protein sequence ID" value="KAF9642084.1"/>
    <property type="molecule type" value="Genomic_DNA"/>
</dbReference>
<evidence type="ECO:0000313" key="1">
    <source>
        <dbReference type="EMBL" id="KAF9642084.1"/>
    </source>
</evidence>
<comment type="caution">
    <text evidence="1">The sequence shown here is derived from an EMBL/GenBank/DDBJ whole genome shotgun (WGS) entry which is preliminary data.</text>
</comment>
<name>A0ACB6YXA3_THEGA</name>
<reference evidence="1" key="2">
    <citation type="journal article" date="2020" name="Nat. Commun.">
        <title>Large-scale genome sequencing of mycorrhizal fungi provides insights into the early evolution of symbiotic traits.</title>
        <authorList>
            <person name="Miyauchi S."/>
            <person name="Kiss E."/>
            <person name="Kuo A."/>
            <person name="Drula E."/>
            <person name="Kohler A."/>
            <person name="Sanchez-Garcia M."/>
            <person name="Morin E."/>
            <person name="Andreopoulos B."/>
            <person name="Barry K.W."/>
            <person name="Bonito G."/>
            <person name="Buee M."/>
            <person name="Carver A."/>
            <person name="Chen C."/>
            <person name="Cichocki N."/>
            <person name="Clum A."/>
            <person name="Culley D."/>
            <person name="Crous P.W."/>
            <person name="Fauchery L."/>
            <person name="Girlanda M."/>
            <person name="Hayes R.D."/>
            <person name="Keri Z."/>
            <person name="LaButti K."/>
            <person name="Lipzen A."/>
            <person name="Lombard V."/>
            <person name="Magnuson J."/>
            <person name="Maillard F."/>
            <person name="Murat C."/>
            <person name="Nolan M."/>
            <person name="Ohm R.A."/>
            <person name="Pangilinan J."/>
            <person name="Pereira M.F."/>
            <person name="Perotto S."/>
            <person name="Peter M."/>
            <person name="Pfister S."/>
            <person name="Riley R."/>
            <person name="Sitrit Y."/>
            <person name="Stielow J.B."/>
            <person name="Szollosi G."/>
            <person name="Zifcakova L."/>
            <person name="Stursova M."/>
            <person name="Spatafora J.W."/>
            <person name="Tedersoo L."/>
            <person name="Vaario L.M."/>
            <person name="Yamada A."/>
            <person name="Yan M."/>
            <person name="Wang P."/>
            <person name="Xu J."/>
            <person name="Bruns T."/>
            <person name="Baldrian P."/>
            <person name="Vilgalys R."/>
            <person name="Dunand C."/>
            <person name="Henrissat B."/>
            <person name="Grigoriev I.V."/>
            <person name="Hibbett D."/>
            <person name="Nagy L.G."/>
            <person name="Martin F.M."/>
        </authorList>
    </citation>
    <scope>NUCLEOTIDE SEQUENCE</scope>
    <source>
        <strain evidence="1">P2</strain>
    </source>
</reference>
<dbReference type="Proteomes" id="UP000886501">
    <property type="component" value="Unassembled WGS sequence"/>
</dbReference>
<sequence>MGRSDYPSCPRDHHRVKKWYQHVPNLHPTNDRITNPDDWFHLLGKISEEEYAGERLIATSNSEVTFVRVFLLLPRGSVLALRACVWLEVVHEDRDLGTINHAVSVSPVVRRFECSTIGVPAFFFTLFEPVGPRVVLTSITYGRPVRLLCFILCPTPPSLFISTRMRAYIEHNAS</sequence>
<reference evidence="1" key="1">
    <citation type="submission" date="2019-10" db="EMBL/GenBank/DDBJ databases">
        <authorList>
            <consortium name="DOE Joint Genome Institute"/>
            <person name="Kuo A."/>
            <person name="Miyauchi S."/>
            <person name="Kiss E."/>
            <person name="Drula E."/>
            <person name="Kohler A."/>
            <person name="Sanchez-Garcia M."/>
            <person name="Andreopoulos B."/>
            <person name="Barry K.W."/>
            <person name="Bonito G."/>
            <person name="Buee M."/>
            <person name="Carver A."/>
            <person name="Chen C."/>
            <person name="Cichocki N."/>
            <person name="Clum A."/>
            <person name="Culley D."/>
            <person name="Crous P.W."/>
            <person name="Fauchery L."/>
            <person name="Girlanda M."/>
            <person name="Hayes R."/>
            <person name="Keri Z."/>
            <person name="Labutti K."/>
            <person name="Lipzen A."/>
            <person name="Lombard V."/>
            <person name="Magnuson J."/>
            <person name="Maillard F."/>
            <person name="Morin E."/>
            <person name="Murat C."/>
            <person name="Nolan M."/>
            <person name="Ohm R."/>
            <person name="Pangilinan J."/>
            <person name="Pereira M."/>
            <person name="Perotto S."/>
            <person name="Peter M."/>
            <person name="Riley R."/>
            <person name="Sitrit Y."/>
            <person name="Stielow B."/>
            <person name="Szollosi G."/>
            <person name="Zifcakova L."/>
            <person name="Stursova M."/>
            <person name="Spatafora J.W."/>
            <person name="Tedersoo L."/>
            <person name="Vaario L.-M."/>
            <person name="Yamada A."/>
            <person name="Yan M."/>
            <person name="Wang P."/>
            <person name="Xu J."/>
            <person name="Bruns T."/>
            <person name="Baldrian P."/>
            <person name="Vilgalys R."/>
            <person name="Henrissat B."/>
            <person name="Grigoriev I.V."/>
            <person name="Hibbett D."/>
            <person name="Nagy L.G."/>
            <person name="Martin F.M."/>
        </authorList>
    </citation>
    <scope>NUCLEOTIDE SEQUENCE</scope>
    <source>
        <strain evidence="1">P2</strain>
    </source>
</reference>
<keyword evidence="2" id="KW-1185">Reference proteome</keyword>
<proteinExistence type="predicted"/>
<protein>
    <submittedName>
        <fullName evidence="1">Uncharacterized protein</fullName>
    </submittedName>
</protein>
<gene>
    <name evidence="1" type="ORF">BDM02DRAFT_2704081</name>
</gene>